<dbReference type="PATRIC" id="fig|1225564.3.peg.1353"/>
<comment type="caution">
    <text evidence="1">The sequence shown here is derived from an EMBL/GenBank/DDBJ whole genome shotgun (WGS) entry which is preliminary data.</text>
</comment>
<sequence>MYLVIRKFSHVSSVPEAARRAESGIGQLLKESPGFQGYYVFDAGDGVGGSVTLFDSKEAALAANEKALAWVHASLIDVIDGEPEVTIGEVLATIFP</sequence>
<proteinExistence type="predicted"/>
<evidence type="ECO:0008006" key="3">
    <source>
        <dbReference type="Google" id="ProtNLM"/>
    </source>
</evidence>
<dbReference type="AlphaFoldDB" id="A0A0H1RA63"/>
<dbReference type="EMBL" id="LCYG01000150">
    <property type="protein sequence ID" value="KLK89472.1"/>
    <property type="molecule type" value="Genomic_DNA"/>
</dbReference>
<reference evidence="1 2" key="1">
    <citation type="submission" date="2015-05" db="EMBL/GenBank/DDBJ databases">
        <title>Draft genome sequence of Microvirga vignae strain BR3299, a novel nitrogen fixing bacteria isolated from Brazil semi-aired region.</title>
        <authorList>
            <person name="Zilli J.E."/>
            <person name="Passos S.R."/>
            <person name="Leite J."/>
            <person name="Baldani J.I."/>
            <person name="Xavier G.R."/>
            <person name="Rumjaneck N.G."/>
            <person name="Simoes-Araujo J.L."/>
        </authorList>
    </citation>
    <scope>NUCLEOTIDE SEQUENCE [LARGE SCALE GENOMIC DNA]</scope>
    <source>
        <strain evidence="1 2">BR3299</strain>
    </source>
</reference>
<name>A0A0H1RA63_9HYPH</name>
<organism evidence="1 2">
    <name type="scientific">Microvirga vignae</name>
    <dbReference type="NCBI Taxonomy" id="1225564"/>
    <lineage>
        <taxon>Bacteria</taxon>
        <taxon>Pseudomonadati</taxon>
        <taxon>Pseudomonadota</taxon>
        <taxon>Alphaproteobacteria</taxon>
        <taxon>Hyphomicrobiales</taxon>
        <taxon>Methylobacteriaceae</taxon>
        <taxon>Microvirga</taxon>
    </lineage>
</organism>
<dbReference type="Proteomes" id="UP000035489">
    <property type="component" value="Unassembled WGS sequence"/>
</dbReference>
<gene>
    <name evidence="1" type="ORF">AA309_31170</name>
</gene>
<dbReference type="RefSeq" id="WP_047192912.1">
    <property type="nucleotide sequence ID" value="NZ_LCYG01000150.1"/>
</dbReference>
<protein>
    <recommendedName>
        <fullName evidence="3">ABM domain-containing protein</fullName>
    </recommendedName>
</protein>
<keyword evidence="2" id="KW-1185">Reference proteome</keyword>
<dbReference type="InterPro" id="IPR011008">
    <property type="entry name" value="Dimeric_a/b-barrel"/>
</dbReference>
<accession>A0A0H1RA63</accession>
<evidence type="ECO:0000313" key="2">
    <source>
        <dbReference type="Proteomes" id="UP000035489"/>
    </source>
</evidence>
<dbReference type="OrthoDB" id="7259263at2"/>
<dbReference type="SUPFAM" id="SSF54909">
    <property type="entry name" value="Dimeric alpha+beta barrel"/>
    <property type="match status" value="1"/>
</dbReference>
<evidence type="ECO:0000313" key="1">
    <source>
        <dbReference type="EMBL" id="KLK89472.1"/>
    </source>
</evidence>